<dbReference type="SUPFAM" id="SSF53098">
    <property type="entry name" value="Ribonuclease H-like"/>
    <property type="match status" value="1"/>
</dbReference>
<keyword evidence="8" id="KW-0378">Hydrolase</keyword>
<dbReference type="Pfam" id="PF17921">
    <property type="entry name" value="Integrase_H2C2"/>
    <property type="match status" value="1"/>
</dbReference>
<keyword evidence="12" id="KW-0239">DNA-directed DNA polymerase</keyword>
<keyword evidence="10" id="KW-0229">DNA integration</keyword>
<dbReference type="InterPro" id="IPR041373">
    <property type="entry name" value="RT_RNaseH"/>
</dbReference>
<keyword evidence="1" id="KW-0645">Protease</keyword>
<accession>A0A9W7M7U0</accession>
<dbReference type="PANTHER" id="PTHR37984:SF5">
    <property type="entry name" value="PROTEIN NYNRIN-LIKE"/>
    <property type="match status" value="1"/>
</dbReference>
<feature type="domain" description="Reverse transcriptase RNase H-like" evidence="16">
    <location>
        <begin position="2"/>
        <end position="51"/>
    </location>
</feature>
<evidence type="ECO:0000256" key="8">
    <source>
        <dbReference type="ARBA" id="ARBA00022801"/>
    </source>
</evidence>
<comment type="caution">
    <text evidence="19">The sequence shown here is derived from an EMBL/GenBank/DDBJ whole genome shotgun (WGS) entry which is preliminary data.</text>
</comment>
<dbReference type="InterPro" id="IPR050951">
    <property type="entry name" value="Retrovirus_Pol_polyprotein"/>
</dbReference>
<reference evidence="19" key="1">
    <citation type="submission" date="2023-05" db="EMBL/GenBank/DDBJ databases">
        <title>Genome and transcriptome analyses reveal genes involved in the formation of fine ridges on petal epidermal cells in Hibiscus trionum.</title>
        <authorList>
            <person name="Koshimizu S."/>
            <person name="Masuda S."/>
            <person name="Ishii T."/>
            <person name="Shirasu K."/>
            <person name="Hoshino A."/>
            <person name="Arita M."/>
        </authorList>
    </citation>
    <scope>NUCLEOTIDE SEQUENCE</scope>
    <source>
        <strain evidence="19">Hamamatsu line</strain>
    </source>
</reference>
<dbReference type="GO" id="GO:0003964">
    <property type="term" value="F:RNA-directed DNA polymerase activity"/>
    <property type="evidence" value="ECO:0007669"/>
    <property type="project" value="UniProtKB-KW"/>
</dbReference>
<evidence type="ECO:0000256" key="12">
    <source>
        <dbReference type="ARBA" id="ARBA00022932"/>
    </source>
</evidence>
<dbReference type="EMBL" id="BSYR01000024">
    <property type="protein sequence ID" value="GMI90769.1"/>
    <property type="molecule type" value="Genomic_DNA"/>
</dbReference>
<keyword evidence="14" id="KW-0233">DNA recombination</keyword>
<keyword evidence="20" id="KW-1185">Reference proteome</keyword>
<evidence type="ECO:0000259" key="16">
    <source>
        <dbReference type="Pfam" id="PF17917"/>
    </source>
</evidence>
<dbReference type="Gene3D" id="3.30.420.10">
    <property type="entry name" value="Ribonuclease H-like superfamily/Ribonuclease H"/>
    <property type="match status" value="1"/>
</dbReference>
<dbReference type="OrthoDB" id="5554229at2759"/>
<dbReference type="InterPro" id="IPR023780">
    <property type="entry name" value="Chromo_domain"/>
</dbReference>
<dbReference type="GO" id="GO:0004519">
    <property type="term" value="F:endonuclease activity"/>
    <property type="evidence" value="ECO:0007669"/>
    <property type="project" value="UniProtKB-KW"/>
</dbReference>
<dbReference type="AlphaFoldDB" id="A0A9W7M7U0"/>
<gene>
    <name evidence="19" type="ORF">HRI_002746200</name>
</gene>
<name>A0A9W7M7U0_HIBTR</name>
<keyword evidence="13" id="KW-0238">DNA-binding</keyword>
<evidence type="ECO:0000256" key="9">
    <source>
        <dbReference type="ARBA" id="ARBA00022842"/>
    </source>
</evidence>
<dbReference type="InterPro" id="IPR043502">
    <property type="entry name" value="DNA/RNA_pol_sf"/>
</dbReference>
<evidence type="ECO:0000256" key="2">
    <source>
        <dbReference type="ARBA" id="ARBA00022679"/>
    </source>
</evidence>
<dbReference type="InterPro" id="IPR036397">
    <property type="entry name" value="RNaseH_sf"/>
</dbReference>
<feature type="domain" description="Tf2-1-like SH3-like" evidence="18">
    <location>
        <begin position="261"/>
        <end position="325"/>
    </location>
</feature>
<dbReference type="GO" id="GO:0006508">
    <property type="term" value="P:proteolysis"/>
    <property type="evidence" value="ECO:0007669"/>
    <property type="project" value="UniProtKB-KW"/>
</dbReference>
<organism evidence="19 20">
    <name type="scientific">Hibiscus trionum</name>
    <name type="common">Flower of an hour</name>
    <dbReference type="NCBI Taxonomy" id="183268"/>
    <lineage>
        <taxon>Eukaryota</taxon>
        <taxon>Viridiplantae</taxon>
        <taxon>Streptophyta</taxon>
        <taxon>Embryophyta</taxon>
        <taxon>Tracheophyta</taxon>
        <taxon>Spermatophyta</taxon>
        <taxon>Magnoliopsida</taxon>
        <taxon>eudicotyledons</taxon>
        <taxon>Gunneridae</taxon>
        <taxon>Pentapetalae</taxon>
        <taxon>rosids</taxon>
        <taxon>malvids</taxon>
        <taxon>Malvales</taxon>
        <taxon>Malvaceae</taxon>
        <taxon>Malvoideae</taxon>
        <taxon>Hibiscus</taxon>
    </lineage>
</organism>
<keyword evidence="6" id="KW-0064">Aspartyl protease</keyword>
<evidence type="ECO:0000313" key="20">
    <source>
        <dbReference type="Proteomes" id="UP001165190"/>
    </source>
</evidence>
<evidence type="ECO:0000259" key="18">
    <source>
        <dbReference type="Pfam" id="PF24626"/>
    </source>
</evidence>
<evidence type="ECO:0000256" key="14">
    <source>
        <dbReference type="ARBA" id="ARBA00023172"/>
    </source>
</evidence>
<evidence type="ECO:0000256" key="7">
    <source>
        <dbReference type="ARBA" id="ARBA00022759"/>
    </source>
</evidence>
<keyword evidence="2" id="KW-0808">Transferase</keyword>
<evidence type="ECO:0000256" key="11">
    <source>
        <dbReference type="ARBA" id="ARBA00022918"/>
    </source>
</evidence>
<dbReference type="GO" id="GO:0004190">
    <property type="term" value="F:aspartic-type endopeptidase activity"/>
    <property type="evidence" value="ECO:0007669"/>
    <property type="project" value="UniProtKB-KW"/>
</dbReference>
<evidence type="ECO:0000256" key="13">
    <source>
        <dbReference type="ARBA" id="ARBA00023125"/>
    </source>
</evidence>
<dbReference type="InterPro" id="IPR016197">
    <property type="entry name" value="Chromo-like_dom_sf"/>
</dbReference>
<keyword evidence="4" id="KW-0540">Nuclease</keyword>
<dbReference type="PANTHER" id="PTHR37984">
    <property type="entry name" value="PROTEIN CBG26694"/>
    <property type="match status" value="1"/>
</dbReference>
<keyword evidence="9" id="KW-0460">Magnesium</keyword>
<keyword evidence="11" id="KW-0695">RNA-directed DNA polymerase</keyword>
<dbReference type="Proteomes" id="UP001165190">
    <property type="component" value="Unassembled WGS sequence"/>
</dbReference>
<dbReference type="Gene3D" id="1.10.340.70">
    <property type="match status" value="1"/>
</dbReference>
<proteinExistence type="predicted"/>
<feature type="domain" description="Integrase zinc-binding" evidence="17">
    <location>
        <begin position="140"/>
        <end position="179"/>
    </location>
</feature>
<dbReference type="GO" id="GO:0015074">
    <property type="term" value="P:DNA integration"/>
    <property type="evidence" value="ECO:0007669"/>
    <property type="project" value="UniProtKB-KW"/>
</dbReference>
<evidence type="ECO:0000313" key="19">
    <source>
        <dbReference type="EMBL" id="GMI90769.1"/>
    </source>
</evidence>
<feature type="domain" description="Chromo" evidence="15">
    <location>
        <begin position="349"/>
        <end position="392"/>
    </location>
</feature>
<dbReference type="GO" id="GO:0006310">
    <property type="term" value="P:DNA recombination"/>
    <property type="evidence" value="ECO:0007669"/>
    <property type="project" value="UniProtKB-KW"/>
</dbReference>
<dbReference type="Pfam" id="PF00385">
    <property type="entry name" value="Chromo"/>
    <property type="match status" value="1"/>
</dbReference>
<sequence>MAALVAVNKWSNYLIGRHFKIKTDHQSLRFLTENQAVTPAQHKWVIKMMGYDFEVCYKKGINNTVADALSRRPGGVQLQNMVISSISTDFSKRIANSWEEDTKLKKIIEDLKNGSGKHSKYAWDGRQLKRKGKLVVGANADLRRELIEYFHASPIGGHSGAHATVKRLGALMYWKGMRKEKLGVKIKPSTAYHPQTDGQTEKVNQCLEAYLRWESLVASVDRDLQHREAALKMMKFYLQRAQIRMKQQADKKRTECEYQVGDLVYLKLQPYRQQTVKQRMCQKLAPKWFGPFYIIGKVGSVAYKLQLPKDSRVHPIFHVSQLKKHIGSADYSSELPVINPDGEISKEPLRIVDRRIGKRGGRAITEVLVEWANAFPEDATWESLHQLQLRFPDFHP</sequence>
<evidence type="ECO:0000256" key="3">
    <source>
        <dbReference type="ARBA" id="ARBA00022695"/>
    </source>
</evidence>
<evidence type="ECO:0000259" key="17">
    <source>
        <dbReference type="Pfam" id="PF17921"/>
    </source>
</evidence>
<dbReference type="InterPro" id="IPR012337">
    <property type="entry name" value="RNaseH-like_sf"/>
</dbReference>
<dbReference type="Pfam" id="PF17917">
    <property type="entry name" value="RT_RNaseH"/>
    <property type="match status" value="1"/>
</dbReference>
<keyword evidence="5" id="KW-0479">Metal-binding</keyword>
<dbReference type="SUPFAM" id="SSF56672">
    <property type="entry name" value="DNA/RNA polymerases"/>
    <property type="match status" value="1"/>
</dbReference>
<keyword evidence="3" id="KW-0548">Nucleotidyltransferase</keyword>
<dbReference type="GO" id="GO:0046872">
    <property type="term" value="F:metal ion binding"/>
    <property type="evidence" value="ECO:0007669"/>
    <property type="project" value="UniProtKB-KW"/>
</dbReference>
<evidence type="ECO:0000256" key="5">
    <source>
        <dbReference type="ARBA" id="ARBA00022723"/>
    </source>
</evidence>
<evidence type="ECO:0000256" key="10">
    <source>
        <dbReference type="ARBA" id="ARBA00022908"/>
    </source>
</evidence>
<protein>
    <submittedName>
        <fullName evidence="19">Uncharacterized protein</fullName>
    </submittedName>
</protein>
<dbReference type="Pfam" id="PF24626">
    <property type="entry name" value="SH3_Tf2-1"/>
    <property type="match status" value="1"/>
</dbReference>
<evidence type="ECO:0000259" key="15">
    <source>
        <dbReference type="Pfam" id="PF00385"/>
    </source>
</evidence>
<keyword evidence="7" id="KW-0255">Endonuclease</keyword>
<evidence type="ECO:0000256" key="6">
    <source>
        <dbReference type="ARBA" id="ARBA00022750"/>
    </source>
</evidence>
<dbReference type="GO" id="GO:0003887">
    <property type="term" value="F:DNA-directed DNA polymerase activity"/>
    <property type="evidence" value="ECO:0007669"/>
    <property type="project" value="UniProtKB-KW"/>
</dbReference>
<dbReference type="InterPro" id="IPR041588">
    <property type="entry name" value="Integrase_H2C2"/>
</dbReference>
<evidence type="ECO:0000256" key="4">
    <source>
        <dbReference type="ARBA" id="ARBA00022722"/>
    </source>
</evidence>
<evidence type="ECO:0000256" key="1">
    <source>
        <dbReference type="ARBA" id="ARBA00022670"/>
    </source>
</evidence>
<dbReference type="SUPFAM" id="SSF54160">
    <property type="entry name" value="Chromo domain-like"/>
    <property type="match status" value="1"/>
</dbReference>
<dbReference type="InterPro" id="IPR056924">
    <property type="entry name" value="SH3_Tf2-1"/>
</dbReference>
<dbReference type="GO" id="GO:0003677">
    <property type="term" value="F:DNA binding"/>
    <property type="evidence" value="ECO:0007669"/>
    <property type="project" value="UniProtKB-KW"/>
</dbReference>